<dbReference type="InterPro" id="IPR008928">
    <property type="entry name" value="6-hairpin_glycosidase_sf"/>
</dbReference>
<organism evidence="3 4">
    <name type="scientific">Vicia faba</name>
    <name type="common">Broad bean</name>
    <name type="synonym">Faba vulgaris</name>
    <dbReference type="NCBI Taxonomy" id="3906"/>
    <lineage>
        <taxon>Eukaryota</taxon>
        <taxon>Viridiplantae</taxon>
        <taxon>Streptophyta</taxon>
        <taxon>Embryophyta</taxon>
        <taxon>Tracheophyta</taxon>
        <taxon>Spermatophyta</taxon>
        <taxon>Magnoliopsida</taxon>
        <taxon>eudicotyledons</taxon>
        <taxon>Gunneridae</taxon>
        <taxon>Pentapetalae</taxon>
        <taxon>rosids</taxon>
        <taxon>fabids</taxon>
        <taxon>Fabales</taxon>
        <taxon>Fabaceae</taxon>
        <taxon>Papilionoideae</taxon>
        <taxon>50 kb inversion clade</taxon>
        <taxon>NPAAA clade</taxon>
        <taxon>Hologalegina</taxon>
        <taxon>IRL clade</taxon>
        <taxon>Fabeae</taxon>
        <taxon>Vicia</taxon>
    </lineage>
</organism>
<dbReference type="InterPro" id="IPR049046">
    <property type="entry name" value="Beta-AFase-like_GH127_middle"/>
</dbReference>
<feature type="domain" description="Non-reducing end beta-L-arabinofuranosidase-like GH127 catalytic" evidence="1">
    <location>
        <begin position="557"/>
        <end position="907"/>
    </location>
</feature>
<dbReference type="InterPro" id="IPR012878">
    <property type="entry name" value="Beta-AFase-like_GH127_cat"/>
</dbReference>
<dbReference type="Proteomes" id="UP001157006">
    <property type="component" value="Chromosome 6"/>
</dbReference>
<dbReference type="AlphaFoldDB" id="A0AAV1B5A0"/>
<dbReference type="GO" id="GO:0005975">
    <property type="term" value="P:carbohydrate metabolic process"/>
    <property type="evidence" value="ECO:0007669"/>
    <property type="project" value="InterPro"/>
</dbReference>
<evidence type="ECO:0000259" key="2">
    <source>
        <dbReference type="Pfam" id="PF20736"/>
    </source>
</evidence>
<feature type="domain" description="Non-reducing end beta-L-arabinofuranosidase-like GH127 catalytic" evidence="1">
    <location>
        <begin position="56"/>
        <end position="408"/>
    </location>
</feature>
<name>A0AAV1B5A0_VICFA</name>
<reference evidence="3 4" key="1">
    <citation type="submission" date="2023-01" db="EMBL/GenBank/DDBJ databases">
        <authorList>
            <person name="Kreplak J."/>
        </authorList>
    </citation>
    <scope>NUCLEOTIDE SEQUENCE [LARGE SCALE GENOMIC DNA]</scope>
</reference>
<proteinExistence type="predicted"/>
<dbReference type="SUPFAM" id="SSF48208">
    <property type="entry name" value="Six-hairpin glycosidases"/>
    <property type="match status" value="2"/>
</dbReference>
<dbReference type="PANTHER" id="PTHR31151">
    <property type="entry name" value="PROLINE-TRNA LIGASE (DUF1680)"/>
    <property type="match status" value="1"/>
</dbReference>
<sequence length="1094" mass="122385">MLRLSHFLHLATPIKSNSLSLIHLIFSLHFLAFNSVLSVSNFQKDGGSCICYCGLHAVWKTAGLPTPGKPYGGWETSDQELRGHFVGHYLSASALMWASTKNDSLKEKMSALVSGLSACQEKIGTGYLSAFPDEFFDRFEAIQPVWAPYYTIHKIMDGLLDQHIKGGNPQALKMLIWMVDYFYNRVMNVIAKYTVHRHYDSLNEETGGMNDVLYKLYSVTGDSKHLLLAHLFDKPCFLGLLALEANDIAGFHSNTHIPVVVGAQMRYEVTGDPIYKDIGTFFMSIVNSSHSYATGGTSVGEFWSDPKRMADALSTENEESCTTYNMLKVSRHLFRWTKEVIYADYYERALTNGVLGIQRGTDPGVMIYMLPLGRGQSKAKSYHGWGTPFNSFWCCYGTGIESFSKLGDSIYFEEEGNNPSLYIIQYISSSFNWKSGNVLLTQTVVPAASLDPYLRVTFTFSPNEKNGTLSTLNFRLPSWTLANGAKAILNTETLSLPAPGIFLSITRQWSASDKLSLQLPLIIRTEAIKDERPEFASLQAILYGPYLLAGHTYKNWEITTAGLPTPGTPYGGWEAPGVELRGHFVGHYLSASALMWASTKNDSLKEKMSAIVTGLSTCQKKIGTGYLSAFPADFFDRFEANQPVWAPYYTIHKIMAGLLDQHTIARNPQALKMLTWMVDYFYNRVMNVITKYTVHRHYDSLNDETGGMNDVLYKLYSLTGDSKHLLLAHLFDKPCFLGLLSVEADDIADFHANTHIPIVVGAQMRYEVTGDPLYKDIGTFFMSIVNSSHSYPTGGTSVGEFWRNPKRMADTMSTENEESCTTYNMLKVSRHLFRWTKEVSYADYYERALTNGVLGVQRGTDPGVMIYMLPLANGVSKAKTFHGWGTPFNSFWCCYGTGIESFSKLGDSIYFEEEGNSPSLYIIQYISSSFNWKSGKVLLTQTVVPAASSDPYLRVSFTFSPNEKIGTLSTLNFRLPSWTHADGAKAILNTETLSLPAPGNFLSITHQWSAGDKLTLQLPLILRTEAIKDERPEFASLQAILYGPYLLAGHTSRNWDIKVILEPIDLPGMTDWTDEIRPYLLNQKAIKVVTCIAI</sequence>
<evidence type="ECO:0000313" key="3">
    <source>
        <dbReference type="EMBL" id="CAI8616648.1"/>
    </source>
</evidence>
<evidence type="ECO:0000259" key="1">
    <source>
        <dbReference type="Pfam" id="PF07944"/>
    </source>
</evidence>
<dbReference type="PANTHER" id="PTHR31151:SF0">
    <property type="entry name" value="PROLINE-TRNA LIGASE (DUF1680)"/>
    <property type="match status" value="1"/>
</dbReference>
<feature type="domain" description="Non-reducing end beta-L-arabinofuranosidase-like GH127 middle" evidence="2">
    <location>
        <begin position="421"/>
        <end position="521"/>
    </location>
</feature>
<evidence type="ECO:0000313" key="4">
    <source>
        <dbReference type="Proteomes" id="UP001157006"/>
    </source>
</evidence>
<keyword evidence="4" id="KW-1185">Reference proteome</keyword>
<dbReference type="Pfam" id="PF20736">
    <property type="entry name" value="Glyco_hydro127M"/>
    <property type="match status" value="2"/>
</dbReference>
<gene>
    <name evidence="3" type="ORF">VFH_VI039040</name>
</gene>
<feature type="domain" description="Non-reducing end beta-L-arabinofuranosidase-like GH127 middle" evidence="2">
    <location>
        <begin position="920"/>
        <end position="1020"/>
    </location>
</feature>
<dbReference type="Pfam" id="PF07944">
    <property type="entry name" value="Beta-AFase-like_GH127_cat"/>
    <property type="match status" value="2"/>
</dbReference>
<accession>A0AAV1B5A0</accession>
<protein>
    <submittedName>
        <fullName evidence="3">Uncharacterized protein</fullName>
    </submittedName>
</protein>
<dbReference type="EMBL" id="OX451741">
    <property type="protein sequence ID" value="CAI8616648.1"/>
    <property type="molecule type" value="Genomic_DNA"/>
</dbReference>